<dbReference type="Pfam" id="PF00078">
    <property type="entry name" value="RVT_1"/>
    <property type="match status" value="1"/>
</dbReference>
<keyword evidence="3" id="KW-1185">Reference proteome</keyword>
<dbReference type="PANTHER" id="PTHR47027">
    <property type="entry name" value="REVERSE TRANSCRIPTASE DOMAIN-CONTAINING PROTEIN"/>
    <property type="match status" value="1"/>
</dbReference>
<evidence type="ECO:0000313" key="2">
    <source>
        <dbReference type="EMBL" id="CAG2200861.1"/>
    </source>
</evidence>
<evidence type="ECO:0000313" key="3">
    <source>
        <dbReference type="Proteomes" id="UP000683360"/>
    </source>
</evidence>
<dbReference type="AlphaFoldDB" id="A0A8S3R6W0"/>
<evidence type="ECO:0000259" key="1">
    <source>
        <dbReference type="PROSITE" id="PS50878"/>
    </source>
</evidence>
<dbReference type="InterPro" id="IPR043502">
    <property type="entry name" value="DNA/RNA_pol_sf"/>
</dbReference>
<dbReference type="InterPro" id="IPR000477">
    <property type="entry name" value="RT_dom"/>
</dbReference>
<dbReference type="OrthoDB" id="6070753at2759"/>
<comment type="caution">
    <text evidence="2">The sequence shown here is derived from an EMBL/GenBank/DDBJ whole genome shotgun (WGS) entry which is preliminary data.</text>
</comment>
<dbReference type="Gene3D" id="3.30.70.270">
    <property type="match status" value="1"/>
</dbReference>
<dbReference type="PROSITE" id="PS50878">
    <property type="entry name" value="RT_POL"/>
    <property type="match status" value="1"/>
</dbReference>
<name>A0A8S3R6W0_MYTED</name>
<dbReference type="Proteomes" id="UP000683360">
    <property type="component" value="Unassembled WGS sequence"/>
</dbReference>
<organism evidence="2 3">
    <name type="scientific">Mytilus edulis</name>
    <name type="common">Blue mussel</name>
    <dbReference type="NCBI Taxonomy" id="6550"/>
    <lineage>
        <taxon>Eukaryota</taxon>
        <taxon>Metazoa</taxon>
        <taxon>Spiralia</taxon>
        <taxon>Lophotrochozoa</taxon>
        <taxon>Mollusca</taxon>
        <taxon>Bivalvia</taxon>
        <taxon>Autobranchia</taxon>
        <taxon>Pteriomorphia</taxon>
        <taxon>Mytilida</taxon>
        <taxon>Mytiloidea</taxon>
        <taxon>Mytilidae</taxon>
        <taxon>Mytilinae</taxon>
        <taxon>Mytilus</taxon>
    </lineage>
</organism>
<dbReference type="SUPFAM" id="SSF56672">
    <property type="entry name" value="DNA/RNA polymerases"/>
    <property type="match status" value="1"/>
</dbReference>
<dbReference type="PANTHER" id="PTHR47027:SF20">
    <property type="entry name" value="REVERSE TRANSCRIPTASE-LIKE PROTEIN WITH RNA-DIRECTED DNA POLYMERASE DOMAIN"/>
    <property type="match status" value="1"/>
</dbReference>
<sequence>MIKLLQNIYGNVKAKVKTTDGLSETFTCNSGVRQGCTLSPWLFAMYINELATEIENSGGNGIFIHENFHNVMLLLFADDLALIADTPIDLQRRLNNLEKYCEKWNMTINMDKSNIVVFKNGGKLSKNEKWYFNNEPLKVVSYYKYLGIYFSNRLKWTYCCKTLRMQCEKALNMIKHCMCKLGTRDINLGFKLFDSMVAPILYYGAELWGTEKVKDIETVQNKFCKWLLGMGQKTNNHIARGECGRHELYINYACKPIKYFLHLQCMDDNRLPKLCYRMMYKMNENGRLNWCSKVQRLLFSNGFGVVWESQSVGDAKLFLHLFKQRLTDINLQSWSDYIGNSSKCAFYSKVKDYICINENIQKLSYNLRYEIFSILCSKP</sequence>
<feature type="domain" description="Reverse transcriptase" evidence="1">
    <location>
        <begin position="1"/>
        <end position="150"/>
    </location>
</feature>
<dbReference type="InterPro" id="IPR043128">
    <property type="entry name" value="Rev_trsase/Diguanyl_cyclase"/>
</dbReference>
<dbReference type="EMBL" id="CAJPWZ010000782">
    <property type="protein sequence ID" value="CAG2200861.1"/>
    <property type="molecule type" value="Genomic_DNA"/>
</dbReference>
<gene>
    <name evidence="2" type="ORF">MEDL_15505</name>
</gene>
<accession>A0A8S3R6W0</accession>
<reference evidence="2" key="1">
    <citation type="submission" date="2021-03" db="EMBL/GenBank/DDBJ databases">
        <authorList>
            <person name="Bekaert M."/>
        </authorList>
    </citation>
    <scope>NUCLEOTIDE SEQUENCE</scope>
</reference>
<proteinExistence type="predicted"/>
<protein>
    <recommendedName>
        <fullName evidence="1">Reverse transcriptase domain-containing protein</fullName>
    </recommendedName>
</protein>